<protein>
    <submittedName>
        <fullName evidence="1">Uncharacterized protein</fullName>
    </submittedName>
</protein>
<evidence type="ECO:0000313" key="1">
    <source>
        <dbReference type="EMBL" id="MBX58843.1"/>
    </source>
</evidence>
<reference evidence="1" key="1">
    <citation type="submission" date="2018-02" db="EMBL/GenBank/DDBJ databases">
        <title>Rhizophora mucronata_Transcriptome.</title>
        <authorList>
            <person name="Meera S.P."/>
            <person name="Sreeshan A."/>
            <person name="Augustine A."/>
        </authorList>
    </citation>
    <scope>NUCLEOTIDE SEQUENCE</scope>
    <source>
        <tissue evidence="1">Leaf</tissue>
    </source>
</reference>
<dbReference type="EMBL" id="GGEC01078359">
    <property type="protein sequence ID" value="MBX58843.1"/>
    <property type="molecule type" value="Transcribed_RNA"/>
</dbReference>
<accession>A0A2P2PW29</accession>
<name>A0A2P2PW29_RHIMU</name>
<organism evidence="1">
    <name type="scientific">Rhizophora mucronata</name>
    <name type="common">Asiatic mangrove</name>
    <dbReference type="NCBI Taxonomy" id="61149"/>
    <lineage>
        <taxon>Eukaryota</taxon>
        <taxon>Viridiplantae</taxon>
        <taxon>Streptophyta</taxon>
        <taxon>Embryophyta</taxon>
        <taxon>Tracheophyta</taxon>
        <taxon>Spermatophyta</taxon>
        <taxon>Magnoliopsida</taxon>
        <taxon>eudicotyledons</taxon>
        <taxon>Gunneridae</taxon>
        <taxon>Pentapetalae</taxon>
        <taxon>rosids</taxon>
        <taxon>fabids</taxon>
        <taxon>Malpighiales</taxon>
        <taxon>Rhizophoraceae</taxon>
        <taxon>Rhizophora</taxon>
    </lineage>
</organism>
<proteinExistence type="predicted"/>
<sequence length="15" mass="1583">MSSGSSYKNYLSGTT</sequence>